<dbReference type="InterPro" id="IPR050899">
    <property type="entry name" value="DDRGK_domain-containing"/>
</dbReference>
<keyword evidence="5" id="KW-0833">Ubl conjugation pathway</keyword>
<dbReference type="GO" id="GO:0141185">
    <property type="term" value="F:UFM1-modified protein reader activity"/>
    <property type="evidence" value="ECO:0007669"/>
    <property type="project" value="Ensembl"/>
</dbReference>
<dbReference type="GO" id="GO:0072344">
    <property type="term" value="P:rescue of stalled ribosome"/>
    <property type="evidence" value="ECO:0007669"/>
    <property type="project" value="Ensembl"/>
</dbReference>
<evidence type="ECO:0000256" key="8">
    <source>
        <dbReference type="ARBA" id="ARBA00023136"/>
    </source>
</evidence>
<accession>A0A8C0JNU9</accession>
<dbReference type="GO" id="GO:0033146">
    <property type="term" value="P:regulation of intracellular estrogen receptor signaling pathway"/>
    <property type="evidence" value="ECO:0007669"/>
    <property type="project" value="Ensembl"/>
</dbReference>
<keyword evidence="8 11" id="KW-0472">Membrane</keyword>
<evidence type="ECO:0000256" key="6">
    <source>
        <dbReference type="ARBA" id="ARBA00022824"/>
    </source>
</evidence>
<dbReference type="GO" id="GO:0030335">
    <property type="term" value="P:positive regulation of cell migration"/>
    <property type="evidence" value="ECO:0007669"/>
    <property type="project" value="Ensembl"/>
</dbReference>
<dbReference type="GO" id="GO:1903898">
    <property type="term" value="P:negative regulation of PERK-mediated unfolded protein response"/>
    <property type="evidence" value="ECO:0007669"/>
    <property type="project" value="Ensembl"/>
</dbReference>
<dbReference type="InterPro" id="IPR036390">
    <property type="entry name" value="WH_DNA-bd_sf"/>
</dbReference>
<evidence type="ECO:0000256" key="4">
    <source>
        <dbReference type="ARBA" id="ARBA00022692"/>
    </source>
</evidence>
<comment type="subunit">
    <text evidence="9">Component of the UFM1 ribosome E3 ligase (UREL) complex, composed of UFL1, DDRGK1 and CDK5RAP3. Interacts with (unphosphorylated) ERN1/IRE1-alpha; interaction is dependent on UFM1 and takes place in response to endoplasmic reticulum stress, regulating ERN1/IRE1-alpha stability. Interacts with NFKBIA. Interacts with SOX9.</text>
</comment>
<evidence type="ECO:0000256" key="9">
    <source>
        <dbReference type="ARBA" id="ARBA00061932"/>
    </source>
</evidence>
<dbReference type="SUPFAM" id="SSF46785">
    <property type="entry name" value="Winged helix' DNA-binding domain"/>
    <property type="match status" value="1"/>
</dbReference>
<comment type="similarity">
    <text evidence="2">Belongs to the DDRGK1 family.</text>
</comment>
<feature type="transmembrane region" description="Helical" evidence="11">
    <location>
        <begin position="73"/>
        <end position="96"/>
    </location>
</feature>
<dbReference type="InterPro" id="IPR019153">
    <property type="entry name" value="DDRGK_dom-contain"/>
</dbReference>
<dbReference type="GO" id="GO:0005789">
    <property type="term" value="C:endoplasmic reticulum membrane"/>
    <property type="evidence" value="ECO:0007669"/>
    <property type="project" value="UniProtKB-SubCell"/>
</dbReference>
<gene>
    <name evidence="12" type="primary">DDRGK1</name>
</gene>
<dbReference type="GO" id="GO:0032435">
    <property type="term" value="P:negative regulation of proteasomal ubiquitin-dependent protein catabolic process"/>
    <property type="evidence" value="ECO:0007669"/>
    <property type="project" value="Ensembl"/>
</dbReference>
<dbReference type="GO" id="GO:1900100">
    <property type="term" value="P:positive regulation of plasma cell differentiation"/>
    <property type="evidence" value="ECO:0007669"/>
    <property type="project" value="Ensembl"/>
</dbReference>
<dbReference type="Gene3D" id="1.10.10.10">
    <property type="entry name" value="Winged helix-like DNA-binding domain superfamily/Winged helix DNA-binding domain"/>
    <property type="match status" value="1"/>
</dbReference>
<keyword evidence="7 11" id="KW-1133">Transmembrane helix</keyword>
<dbReference type="AlphaFoldDB" id="A0A8C0JNU9"/>
<protein>
    <recommendedName>
        <fullName evidence="3">DDRGK domain-containing protein 1</fullName>
    </recommendedName>
</protein>
<evidence type="ECO:0000256" key="5">
    <source>
        <dbReference type="ARBA" id="ARBA00022786"/>
    </source>
</evidence>
<dbReference type="GO" id="GO:0070972">
    <property type="term" value="P:protein localization to endoplasmic reticulum"/>
    <property type="evidence" value="ECO:0007669"/>
    <property type="project" value="Ensembl"/>
</dbReference>
<evidence type="ECO:0000256" key="3">
    <source>
        <dbReference type="ARBA" id="ARBA00018218"/>
    </source>
</evidence>
<dbReference type="InterPro" id="IPR036388">
    <property type="entry name" value="WH-like_DNA-bd_sf"/>
</dbReference>
<dbReference type="GO" id="GO:0051216">
    <property type="term" value="P:cartilage development"/>
    <property type="evidence" value="ECO:0007669"/>
    <property type="project" value="Ensembl"/>
</dbReference>
<dbReference type="SMART" id="SM01128">
    <property type="entry name" value="DDRGK"/>
    <property type="match status" value="1"/>
</dbReference>
<dbReference type="Ensembl" id="ENSCAFT00020004383.1">
    <property type="protein sequence ID" value="ENSCAFP00020003782.1"/>
    <property type="gene ID" value="ENSCAFG00020003173.1"/>
</dbReference>
<reference evidence="12" key="2">
    <citation type="submission" date="2025-09" db="UniProtKB">
        <authorList>
            <consortium name="Ensembl"/>
        </authorList>
    </citation>
    <scope>IDENTIFICATION</scope>
</reference>
<dbReference type="GO" id="GO:0044389">
    <property type="term" value="F:ubiquitin-like protein ligase binding"/>
    <property type="evidence" value="ECO:0007669"/>
    <property type="project" value="Ensembl"/>
</dbReference>
<feature type="region of interest" description="Disordered" evidence="10">
    <location>
        <begin position="204"/>
        <end position="262"/>
    </location>
</feature>
<dbReference type="PANTHER" id="PTHR48176:SF1">
    <property type="entry name" value="DDRGK DOMAIN-CONTAINING PROTEIN 1"/>
    <property type="match status" value="1"/>
</dbReference>
<keyword evidence="13" id="KW-1185">Reference proteome</keyword>
<dbReference type="GO" id="GO:0008284">
    <property type="term" value="P:positive regulation of cell population proliferation"/>
    <property type="evidence" value="ECO:0007669"/>
    <property type="project" value="Ensembl"/>
</dbReference>
<evidence type="ECO:0000256" key="11">
    <source>
        <dbReference type="SAM" id="Phobius"/>
    </source>
</evidence>
<dbReference type="GO" id="GO:0031647">
    <property type="term" value="P:regulation of protein stability"/>
    <property type="evidence" value="ECO:0007669"/>
    <property type="project" value="Ensembl"/>
</dbReference>
<dbReference type="GO" id="GO:0034976">
    <property type="term" value="P:response to endoplasmic reticulum stress"/>
    <property type="evidence" value="ECO:0007669"/>
    <property type="project" value="Ensembl"/>
</dbReference>
<keyword evidence="6" id="KW-0256">Endoplasmic reticulum</keyword>
<dbReference type="FunFam" id="1.10.10.10:FF:000143">
    <property type="entry name" value="DDRGK domain-containing protein 1"/>
    <property type="match status" value="1"/>
</dbReference>
<sequence>MLHRIKSFAIISIYEYASAPQIPFRKRRRPSGVCGLGGAPLGGRSLWWEGPSGLGRGPGDPGPGWTRGFRLEALVMVTPVVYLVAAALLVGLILFLTRSRGRTAAAGQDPLHNEEQPIVAGSVAQPRPLEPEEQRAGGRPRRRRDLGSRLQAQRRAQRVAWAEVEENEEEVIIPAQEEESIEKPVESHLSGKIGAKKLRKLEEKQARKAQREAEEAEREERKRLESQREAEWKKEEERLRLEEEQKEEEERKAREEQAQREHEEYLKLKEAFVVEEEGVGDTMTEEQSNSFLTEFINYIKQSKVVLLEDLASQVGLRTQDTINRIQDLLAEGTLTGVIDDRGKFIYITPEELAAVANFIRQRGRVSITELAQASNSLISWGQEPSLQSPA</sequence>
<name>A0A8C0JNU9_CANLU</name>
<dbReference type="GO" id="GO:0005730">
    <property type="term" value="C:nucleolus"/>
    <property type="evidence" value="ECO:0007669"/>
    <property type="project" value="Ensembl"/>
</dbReference>
<dbReference type="PANTHER" id="PTHR48176">
    <property type="entry name" value="DDRGK DOMAIN-CONTAINING PROTEIN 1"/>
    <property type="match status" value="1"/>
</dbReference>
<feature type="region of interest" description="Disordered" evidence="10">
    <location>
        <begin position="106"/>
        <end position="151"/>
    </location>
</feature>
<dbReference type="GO" id="GO:0010629">
    <property type="term" value="P:negative regulation of gene expression"/>
    <property type="evidence" value="ECO:0007669"/>
    <property type="project" value="Ensembl"/>
</dbReference>
<dbReference type="GO" id="GO:0061709">
    <property type="term" value="P:reticulophagy"/>
    <property type="evidence" value="ECO:0007669"/>
    <property type="project" value="Ensembl"/>
</dbReference>
<dbReference type="GO" id="GO:1990592">
    <property type="term" value="P:protein K69-linked ufmylation"/>
    <property type="evidence" value="ECO:0007669"/>
    <property type="project" value="Ensembl"/>
</dbReference>
<dbReference type="GO" id="GO:1905552">
    <property type="term" value="P:positive regulation of protein localization to endoplasmic reticulum"/>
    <property type="evidence" value="ECO:0007669"/>
    <property type="project" value="Ensembl"/>
</dbReference>
<evidence type="ECO:0000256" key="1">
    <source>
        <dbReference type="ARBA" id="ARBA00004389"/>
    </source>
</evidence>
<keyword evidence="4 11" id="KW-0812">Transmembrane</keyword>
<dbReference type="GO" id="GO:0032436">
    <property type="term" value="P:positive regulation of proteasomal ubiquitin-dependent protein catabolic process"/>
    <property type="evidence" value="ECO:0007669"/>
    <property type="project" value="Ensembl"/>
</dbReference>
<dbReference type="GO" id="GO:0045944">
    <property type="term" value="P:positive regulation of transcription by RNA polymerase II"/>
    <property type="evidence" value="ECO:0007669"/>
    <property type="project" value="Ensembl"/>
</dbReference>
<dbReference type="GeneTree" id="ENSGT00390000017193"/>
<reference evidence="12" key="1">
    <citation type="submission" date="2025-08" db="UniProtKB">
        <authorList>
            <consortium name="Ensembl"/>
        </authorList>
    </citation>
    <scope>IDENTIFICATION</scope>
</reference>
<dbReference type="Proteomes" id="UP000694391">
    <property type="component" value="Unplaced"/>
</dbReference>
<evidence type="ECO:0000256" key="7">
    <source>
        <dbReference type="ARBA" id="ARBA00022989"/>
    </source>
</evidence>
<comment type="subcellular location">
    <subcellularLocation>
        <location evidence="1">Endoplasmic reticulum membrane</location>
        <topology evidence="1">Single-pass membrane protein</topology>
    </subcellularLocation>
</comment>
<dbReference type="GO" id="GO:0140501">
    <property type="term" value="P:positive regulation of reticulophagy"/>
    <property type="evidence" value="ECO:0007669"/>
    <property type="project" value="Ensembl"/>
</dbReference>
<dbReference type="GO" id="GO:0010628">
    <property type="term" value="P:positive regulation of gene expression"/>
    <property type="evidence" value="ECO:0007669"/>
    <property type="project" value="Ensembl"/>
</dbReference>
<organism evidence="12 13">
    <name type="scientific">Canis lupus dingo</name>
    <name type="common">dingo</name>
    <dbReference type="NCBI Taxonomy" id="286419"/>
    <lineage>
        <taxon>Eukaryota</taxon>
        <taxon>Metazoa</taxon>
        <taxon>Chordata</taxon>
        <taxon>Craniata</taxon>
        <taxon>Vertebrata</taxon>
        <taxon>Euteleostomi</taxon>
        <taxon>Mammalia</taxon>
        <taxon>Eutheria</taxon>
        <taxon>Laurasiatheria</taxon>
        <taxon>Carnivora</taxon>
        <taxon>Caniformia</taxon>
        <taxon>Canidae</taxon>
        <taxon>Canis</taxon>
    </lineage>
</organism>
<evidence type="ECO:0000313" key="12">
    <source>
        <dbReference type="Ensembl" id="ENSCAFP00020003782.1"/>
    </source>
</evidence>
<evidence type="ECO:0000313" key="13">
    <source>
        <dbReference type="Proteomes" id="UP000694391"/>
    </source>
</evidence>
<evidence type="ECO:0000256" key="2">
    <source>
        <dbReference type="ARBA" id="ARBA00009829"/>
    </source>
</evidence>
<dbReference type="Pfam" id="PF09756">
    <property type="entry name" value="DDRGK"/>
    <property type="match status" value="1"/>
</dbReference>
<dbReference type="GO" id="GO:0043123">
    <property type="term" value="P:positive regulation of canonical NF-kappaB signal transduction"/>
    <property type="evidence" value="ECO:0007669"/>
    <property type="project" value="Ensembl"/>
</dbReference>
<dbReference type="GO" id="GO:1903895">
    <property type="term" value="P:negative regulation of IRE1-mediated unfolded protein response"/>
    <property type="evidence" value="ECO:0007669"/>
    <property type="project" value="Ensembl"/>
</dbReference>
<proteinExistence type="inferred from homology"/>
<evidence type="ECO:0000256" key="10">
    <source>
        <dbReference type="SAM" id="MobiDB-lite"/>
    </source>
</evidence>